<name>A0A427AEC0_ENSVE</name>
<dbReference type="AlphaFoldDB" id="A0A427AEC0"/>
<reference evidence="1 3" key="1">
    <citation type="journal article" date="2014" name="Agronomy (Basel)">
        <title>A Draft Genome Sequence for Ensete ventricosum, the Drought-Tolerant Tree Against Hunger.</title>
        <authorList>
            <person name="Harrison J."/>
            <person name="Moore K.A."/>
            <person name="Paszkiewicz K."/>
            <person name="Jones T."/>
            <person name="Grant M."/>
            <person name="Ambacheew D."/>
            <person name="Muzemil S."/>
            <person name="Studholme D.J."/>
        </authorList>
    </citation>
    <scope>NUCLEOTIDE SEQUENCE [LARGE SCALE GENOMIC DNA]</scope>
</reference>
<dbReference type="PANTHER" id="PTHR34667:SF1">
    <property type="entry name" value="D-AMINOACYL-TRNA DEACYLASE"/>
    <property type="match status" value="1"/>
</dbReference>
<dbReference type="EMBL" id="AMZH03002730">
    <property type="protein sequence ID" value="RRT74598.1"/>
    <property type="molecule type" value="Genomic_DNA"/>
</dbReference>
<dbReference type="Proteomes" id="UP000287651">
    <property type="component" value="Unassembled WGS sequence"/>
</dbReference>
<dbReference type="GO" id="GO:0051499">
    <property type="term" value="F:D-aminoacyl-tRNA deacylase activity"/>
    <property type="evidence" value="ECO:0007669"/>
    <property type="project" value="InterPro"/>
</dbReference>
<evidence type="ECO:0000313" key="1">
    <source>
        <dbReference type="EMBL" id="RRT74598.1"/>
    </source>
</evidence>
<proteinExistence type="predicted"/>
<organism evidence="1 3">
    <name type="scientific">Ensete ventricosum</name>
    <name type="common">Abyssinian banana</name>
    <name type="synonym">Musa ensete</name>
    <dbReference type="NCBI Taxonomy" id="4639"/>
    <lineage>
        <taxon>Eukaryota</taxon>
        <taxon>Viridiplantae</taxon>
        <taxon>Streptophyta</taxon>
        <taxon>Embryophyta</taxon>
        <taxon>Tracheophyta</taxon>
        <taxon>Spermatophyta</taxon>
        <taxon>Magnoliopsida</taxon>
        <taxon>Liliopsida</taxon>
        <taxon>Zingiberales</taxon>
        <taxon>Musaceae</taxon>
        <taxon>Ensete</taxon>
    </lineage>
</organism>
<dbReference type="EMBL" id="KV875838">
    <property type="protein sequence ID" value="RZR73144.1"/>
    <property type="molecule type" value="Genomic_DNA"/>
</dbReference>
<sequence length="110" mass="12351">MKKIAEANGLIPEFEVTFPFSFCFTTLGSTEEYWGRQDAAQAIALLLWEGLGLGEGSGVGNWSRYHMVVVCVITSKNYLYDNIDYNLCGQNIEKGLARTKLSHMFARDMT</sequence>
<accession>A0A427AEC0</accession>
<reference evidence="1" key="3">
    <citation type="submission" date="2018-09" db="EMBL/GenBank/DDBJ databases">
        <authorList>
            <person name="Harrison J."/>
            <person name="Moore K.A."/>
            <person name="Paszkiewicz K."/>
            <person name="Jones T."/>
            <person name="Grant M."/>
            <person name="Ambacheew D."/>
            <person name="Muzemil S."/>
            <person name="Studholme D."/>
        </authorList>
    </citation>
    <scope>NUCLEOTIDE SEQUENCE</scope>
</reference>
<evidence type="ECO:0000313" key="2">
    <source>
        <dbReference type="EMBL" id="RZR73144.1"/>
    </source>
</evidence>
<dbReference type="PANTHER" id="PTHR34667">
    <property type="entry name" value="D-AMINOACYL-TRNA DEACYLASE"/>
    <property type="match status" value="1"/>
</dbReference>
<dbReference type="SUPFAM" id="SSF142535">
    <property type="entry name" value="AF0625-like"/>
    <property type="match status" value="1"/>
</dbReference>
<dbReference type="InterPro" id="IPR007508">
    <property type="entry name" value="DtdA"/>
</dbReference>
<reference evidence="2" key="2">
    <citation type="journal article" date="2018" name="Data Brief">
        <title>Genome sequence data from 17 accessions of Ensete ventricosum, a staple food crop for millions in Ethiopia.</title>
        <authorList>
            <person name="Yemataw Z."/>
            <person name="Muzemil S."/>
            <person name="Ambachew D."/>
            <person name="Tripathi L."/>
            <person name="Tesfaye K."/>
            <person name="Chala A."/>
            <person name="Farbos A."/>
            <person name="O'Neill P."/>
            <person name="Moore K."/>
            <person name="Grant M."/>
            <person name="Studholme D.J."/>
        </authorList>
    </citation>
    <scope>NUCLEOTIDE SEQUENCE [LARGE SCALE GENOMIC DNA]</scope>
    <source>
        <tissue evidence="2">Leaf</tissue>
    </source>
</reference>
<protein>
    <submittedName>
        <fullName evidence="1">Uncharacterized protein</fullName>
    </submittedName>
</protein>
<evidence type="ECO:0000313" key="3">
    <source>
        <dbReference type="Proteomes" id="UP000287651"/>
    </source>
</evidence>
<gene>
    <name evidence="1" type="ORF">B296_00026229</name>
    <name evidence="2" type="ORF">BHM03_00020784</name>
</gene>
<dbReference type="Proteomes" id="UP000290560">
    <property type="component" value="Unassembled WGS sequence"/>
</dbReference>